<gene>
    <name evidence="4" type="ORF">M2152_000417</name>
</gene>
<evidence type="ECO:0000256" key="2">
    <source>
        <dbReference type="SAM" id="Phobius"/>
    </source>
</evidence>
<feature type="signal peptide" evidence="3">
    <location>
        <begin position="1"/>
        <end position="26"/>
    </location>
</feature>
<dbReference type="PANTHER" id="PTHR36842">
    <property type="entry name" value="PROTEIN TOLB HOMOLOG"/>
    <property type="match status" value="1"/>
</dbReference>
<organism evidence="4 5">
    <name type="scientific">Antiquaquibacter oligotrophicus</name>
    <dbReference type="NCBI Taxonomy" id="2880260"/>
    <lineage>
        <taxon>Bacteria</taxon>
        <taxon>Bacillati</taxon>
        <taxon>Actinomycetota</taxon>
        <taxon>Actinomycetes</taxon>
        <taxon>Micrococcales</taxon>
        <taxon>Microbacteriaceae</taxon>
        <taxon>Antiquaquibacter</taxon>
    </lineage>
</organism>
<dbReference type="EMBL" id="JARXVQ010000001">
    <property type="protein sequence ID" value="MDH6180235.1"/>
    <property type="molecule type" value="Genomic_DNA"/>
</dbReference>
<keyword evidence="2" id="KW-0472">Membrane</keyword>
<dbReference type="InterPro" id="IPR011042">
    <property type="entry name" value="6-blade_b-propeller_TolB-like"/>
</dbReference>
<evidence type="ECO:0000256" key="1">
    <source>
        <dbReference type="ARBA" id="ARBA00009820"/>
    </source>
</evidence>
<evidence type="ECO:0000256" key="3">
    <source>
        <dbReference type="SAM" id="SignalP"/>
    </source>
</evidence>
<feature type="chain" id="PRO_5046508914" evidence="3">
    <location>
        <begin position="27"/>
        <end position="374"/>
    </location>
</feature>
<keyword evidence="3" id="KW-0732">Signal</keyword>
<proteinExistence type="inferred from homology"/>
<accession>A0ABT6KKJ7</accession>
<dbReference type="Pfam" id="PF07676">
    <property type="entry name" value="PD40"/>
    <property type="match status" value="4"/>
</dbReference>
<evidence type="ECO:0000313" key="4">
    <source>
        <dbReference type="EMBL" id="MDH6180235.1"/>
    </source>
</evidence>
<dbReference type="SUPFAM" id="SSF69304">
    <property type="entry name" value="Tricorn protease N-terminal domain"/>
    <property type="match status" value="1"/>
</dbReference>
<dbReference type="PANTHER" id="PTHR36842:SF1">
    <property type="entry name" value="PROTEIN TOLB"/>
    <property type="match status" value="1"/>
</dbReference>
<dbReference type="Gene3D" id="2.120.10.30">
    <property type="entry name" value="TolB, C-terminal domain"/>
    <property type="match status" value="2"/>
</dbReference>
<sequence length="374" mass="39534">MATTRILTTAIAAGMLLAAAGLPAHAADDTAAGGTIAFVSDRTGNDELYIMNSTGTEVRQLTTSPGFDRAPGWSPDGDKLVFNSRREPHADRPQIYTLDVATGEQVRVTESPLEEQRATWSGDGRSVFFHRGAFLSQPYNLIEHNLTTGDERQLTDSTDPAIWNAAPAPHPDGGALLFQSNRDAPAAIFPQRLQLLDLDTLSVTPIDLPSSLPATTSVDGPRWNADGSAFTFAADGRLFVADASGALPTWTATAVTDGSRDDSAPAFSPDGTKLVFQTYIEGEDPDGEDDRVVISTIDLSSGEITEIGEGRTPVWTAIEWFPSAEPSSPQPPAALAETGFDVPGLAVPLGLLLVGGIAVALSALVGRRRSRSPR</sequence>
<dbReference type="RefSeq" id="WP_322132598.1">
    <property type="nucleotide sequence ID" value="NZ_CP085036.1"/>
</dbReference>
<keyword evidence="5" id="KW-1185">Reference proteome</keyword>
<keyword evidence="2" id="KW-1133">Transmembrane helix</keyword>
<feature type="transmembrane region" description="Helical" evidence="2">
    <location>
        <begin position="345"/>
        <end position="365"/>
    </location>
</feature>
<dbReference type="Proteomes" id="UP001160142">
    <property type="component" value="Unassembled WGS sequence"/>
</dbReference>
<comment type="similarity">
    <text evidence="1">Belongs to the TolB family.</text>
</comment>
<reference evidence="4 5" key="1">
    <citation type="submission" date="2023-04" db="EMBL/GenBank/DDBJ databases">
        <title>Genome Encyclopedia of Bacteria and Archaea VI: Functional Genomics of Type Strains.</title>
        <authorList>
            <person name="Whitman W."/>
        </authorList>
    </citation>
    <scope>NUCLEOTIDE SEQUENCE [LARGE SCALE GENOMIC DNA]</scope>
    <source>
        <strain evidence="4 5">SG_E_30_P1</strain>
    </source>
</reference>
<keyword evidence="2" id="KW-0812">Transmembrane</keyword>
<protein>
    <submittedName>
        <fullName evidence="4">Tol biopolymer transport system component</fullName>
    </submittedName>
</protein>
<dbReference type="InterPro" id="IPR011659">
    <property type="entry name" value="WD40"/>
</dbReference>
<evidence type="ECO:0000313" key="5">
    <source>
        <dbReference type="Proteomes" id="UP001160142"/>
    </source>
</evidence>
<comment type="caution">
    <text evidence="4">The sequence shown here is derived from an EMBL/GenBank/DDBJ whole genome shotgun (WGS) entry which is preliminary data.</text>
</comment>
<name>A0ABT6KKJ7_9MICO</name>